<evidence type="ECO:0000256" key="7">
    <source>
        <dbReference type="ARBA" id="ARBA00022692"/>
    </source>
</evidence>
<dbReference type="Gene3D" id="3.30.300.30">
    <property type="match status" value="1"/>
</dbReference>
<evidence type="ECO:0000256" key="13">
    <source>
        <dbReference type="SAM" id="MobiDB-lite"/>
    </source>
</evidence>
<dbReference type="GO" id="GO:0003774">
    <property type="term" value="F:cytoskeletal motor activity"/>
    <property type="evidence" value="ECO:0007669"/>
    <property type="project" value="InterPro"/>
</dbReference>
<dbReference type="InterPro" id="IPR006182">
    <property type="entry name" value="FliF_N_dom"/>
</dbReference>
<sequence>MENAPANVAADDGAEKQLPESSKSEASSATTNPAADREKQGKSGLLKSGSKAEALLSNFNQLDVLRQMALLVGFAASIALGFAVVLWSQSDSYRPLMSSLNEVDSSAIVEILEQNRIGYRIDTSSGALLVREADIHQARMKIAGADISQPNTVGYELLERDQGLGTSQFMENARYLRSIEGELARTISSLDSVRQARVHLAVPRQSVFMRDQRKPSASVFLSLTPGRSLDPSQARAMMSLVASSVPQMSLEDVTIVDQRGNLLSQREESESDKAMARQLEHTRLVEQRVNERIRSILEPIAGPGRFQTAVSVDVDFTQVEQSSEQFNPDMPAIRSEQTVDEERVGDFGPLGIPGALSNQPPQDGFAPEQAEGGGQGAGGTSNRRSQATRNFELDRTLSYSRNDAGRIARMTVAVVIDDLIQRNPETGQAERQPWNENEIERITTLVRNAVGYSAARGDSVSVINSPFVESELDEMPELPFWEQPWFWDVAKQALAGLFILILIFGVLRPILRNLATKSDKDLEDADMDDLAPLDGGLPDDQVTLSASDDPLLAPPSDLYERQLNAIRALIAENPGRVAQVVRHWVVSDE</sequence>
<dbReference type="Proteomes" id="UP000199058">
    <property type="component" value="Unassembled WGS sequence"/>
</dbReference>
<feature type="domain" description="Flagellar M-ring C-terminal" evidence="16">
    <location>
        <begin position="297"/>
        <end position="467"/>
    </location>
</feature>
<evidence type="ECO:0000256" key="5">
    <source>
        <dbReference type="ARBA" id="ARBA00017949"/>
    </source>
</evidence>
<keyword evidence="7 14" id="KW-0812">Transmembrane</keyword>
<evidence type="ECO:0000256" key="8">
    <source>
        <dbReference type="ARBA" id="ARBA00022989"/>
    </source>
</evidence>
<comment type="function">
    <text evidence="1 12">The M ring may be actively involved in energy transduction.</text>
</comment>
<feature type="compositionally biased region" description="Polar residues" evidence="13">
    <location>
        <begin position="380"/>
        <end position="389"/>
    </location>
</feature>
<dbReference type="GO" id="GO:0071973">
    <property type="term" value="P:bacterial-type flagellum-dependent cell motility"/>
    <property type="evidence" value="ECO:0007669"/>
    <property type="project" value="InterPro"/>
</dbReference>
<comment type="similarity">
    <text evidence="4 12">Belongs to the FliF family.</text>
</comment>
<evidence type="ECO:0000256" key="3">
    <source>
        <dbReference type="ARBA" id="ARBA00004651"/>
    </source>
</evidence>
<evidence type="ECO:0000256" key="9">
    <source>
        <dbReference type="ARBA" id="ARBA00023136"/>
    </source>
</evidence>
<dbReference type="Pfam" id="PF01514">
    <property type="entry name" value="YscJ_FliF"/>
    <property type="match status" value="1"/>
</dbReference>
<evidence type="ECO:0000256" key="10">
    <source>
        <dbReference type="ARBA" id="ARBA00023143"/>
    </source>
</evidence>
<dbReference type="RefSeq" id="WP_091962087.1">
    <property type="nucleotide sequence ID" value="NZ_FOLH01000003.1"/>
</dbReference>
<reference evidence="17 18" key="1">
    <citation type="submission" date="2016-10" db="EMBL/GenBank/DDBJ databases">
        <authorList>
            <person name="de Groot N.N."/>
        </authorList>
    </citation>
    <scope>NUCLEOTIDE SEQUENCE [LARGE SCALE GENOMIC DNA]</scope>
    <source>
        <strain evidence="17 18">DSM 18438</strain>
    </source>
</reference>
<dbReference type="InterPro" id="IPR043427">
    <property type="entry name" value="YscJ/FliF"/>
</dbReference>
<evidence type="ECO:0000256" key="11">
    <source>
        <dbReference type="ARBA" id="ARBA00025936"/>
    </source>
</evidence>
<evidence type="ECO:0000259" key="15">
    <source>
        <dbReference type="Pfam" id="PF01514"/>
    </source>
</evidence>
<dbReference type="OrthoDB" id="8554211at2"/>
<evidence type="ECO:0000313" key="18">
    <source>
        <dbReference type="Proteomes" id="UP000199058"/>
    </source>
</evidence>
<organism evidence="17 18">
    <name type="scientific">Marinospirillum celere</name>
    <dbReference type="NCBI Taxonomy" id="1122252"/>
    <lineage>
        <taxon>Bacteria</taxon>
        <taxon>Pseudomonadati</taxon>
        <taxon>Pseudomonadota</taxon>
        <taxon>Gammaproteobacteria</taxon>
        <taxon>Oceanospirillales</taxon>
        <taxon>Oceanospirillaceae</taxon>
        <taxon>Marinospirillum</taxon>
    </lineage>
</organism>
<feature type="region of interest" description="Disordered" evidence="13">
    <location>
        <begin position="1"/>
        <end position="43"/>
    </location>
</feature>
<evidence type="ECO:0000259" key="16">
    <source>
        <dbReference type="Pfam" id="PF08345"/>
    </source>
</evidence>
<dbReference type="InterPro" id="IPR000067">
    <property type="entry name" value="FlgMring_FliF"/>
</dbReference>
<dbReference type="PRINTS" id="PR01009">
    <property type="entry name" value="FLGMRINGFLIF"/>
</dbReference>
<keyword evidence="17" id="KW-0282">Flagellum</keyword>
<dbReference type="InterPro" id="IPR013556">
    <property type="entry name" value="Flag_M-ring_C"/>
</dbReference>
<evidence type="ECO:0000256" key="12">
    <source>
        <dbReference type="PIRNR" id="PIRNR004862"/>
    </source>
</evidence>
<feature type="domain" description="Flagellar M-ring N-terminal" evidence="15">
    <location>
        <begin position="89"/>
        <end position="265"/>
    </location>
</feature>
<comment type="subcellular location">
    <subcellularLocation>
        <location evidence="2 12">Bacterial flagellum basal body</location>
    </subcellularLocation>
    <subcellularLocation>
        <location evidence="3">Cell membrane</location>
        <topology evidence="3">Multi-pass membrane protein</topology>
    </subcellularLocation>
</comment>
<dbReference type="Pfam" id="PF08345">
    <property type="entry name" value="YscJ_FliF_C"/>
    <property type="match status" value="1"/>
</dbReference>
<feature type="region of interest" description="Disordered" evidence="13">
    <location>
        <begin position="351"/>
        <end position="391"/>
    </location>
</feature>
<evidence type="ECO:0000256" key="2">
    <source>
        <dbReference type="ARBA" id="ARBA00004117"/>
    </source>
</evidence>
<dbReference type="PANTHER" id="PTHR30046">
    <property type="entry name" value="FLAGELLAR M-RING PROTEIN"/>
    <property type="match status" value="1"/>
</dbReference>
<dbReference type="GO" id="GO:0005886">
    <property type="term" value="C:plasma membrane"/>
    <property type="evidence" value="ECO:0007669"/>
    <property type="project" value="UniProtKB-SubCell"/>
</dbReference>
<keyword evidence="9 14" id="KW-0472">Membrane</keyword>
<dbReference type="PANTHER" id="PTHR30046:SF0">
    <property type="entry name" value="FLAGELLAR M-RING PROTEIN"/>
    <property type="match status" value="1"/>
</dbReference>
<evidence type="ECO:0000256" key="14">
    <source>
        <dbReference type="SAM" id="Phobius"/>
    </source>
</evidence>
<feature type="transmembrane region" description="Helical" evidence="14">
    <location>
        <begin position="68"/>
        <end position="87"/>
    </location>
</feature>
<accession>A0A1I1H1G3</accession>
<dbReference type="EMBL" id="FOLH01000003">
    <property type="protein sequence ID" value="SFC17621.1"/>
    <property type="molecule type" value="Genomic_DNA"/>
</dbReference>
<evidence type="ECO:0000256" key="4">
    <source>
        <dbReference type="ARBA" id="ARBA00007971"/>
    </source>
</evidence>
<dbReference type="NCBIfam" id="TIGR00206">
    <property type="entry name" value="fliF"/>
    <property type="match status" value="1"/>
</dbReference>
<feature type="compositionally biased region" description="Low complexity" evidence="13">
    <location>
        <begin position="20"/>
        <end position="31"/>
    </location>
</feature>
<name>A0A1I1H1G3_9GAMM</name>
<proteinExistence type="inferred from homology"/>
<keyword evidence="8 14" id="KW-1133">Transmembrane helix</keyword>
<comment type="subunit">
    <text evidence="11">The basal body constitutes a major portion of the flagellar organelle and consists of four rings (L,P,S, and M) mounted on a central rod. The M ring is integral to the inner membrane of the cell and may be connected to the flagellar rod via the S ring. The S (supramembrane ring) lies just distal to the M ring. The L and P rings lie in the outer membrane and the periplasmic space, respectively.</text>
</comment>
<feature type="transmembrane region" description="Helical" evidence="14">
    <location>
        <begin position="493"/>
        <end position="511"/>
    </location>
</feature>
<protein>
    <recommendedName>
        <fullName evidence="5 12">Flagellar M-ring protein</fullName>
    </recommendedName>
</protein>
<gene>
    <name evidence="17" type="ORF">SAMN05660443_1742</name>
</gene>
<dbReference type="STRING" id="1122252.SAMN05660443_1742"/>
<evidence type="ECO:0000256" key="6">
    <source>
        <dbReference type="ARBA" id="ARBA00022475"/>
    </source>
</evidence>
<dbReference type="GO" id="GO:0009431">
    <property type="term" value="C:bacterial-type flagellum basal body, MS ring"/>
    <property type="evidence" value="ECO:0007669"/>
    <property type="project" value="InterPro"/>
</dbReference>
<dbReference type="InterPro" id="IPR045851">
    <property type="entry name" value="AMP-bd_C_sf"/>
</dbReference>
<keyword evidence="10 12" id="KW-0975">Bacterial flagellum</keyword>
<keyword evidence="17" id="KW-0969">Cilium</keyword>
<keyword evidence="17" id="KW-0966">Cell projection</keyword>
<evidence type="ECO:0000313" key="17">
    <source>
        <dbReference type="EMBL" id="SFC17621.1"/>
    </source>
</evidence>
<dbReference type="AlphaFoldDB" id="A0A1I1H1G3"/>
<evidence type="ECO:0000256" key="1">
    <source>
        <dbReference type="ARBA" id="ARBA00003820"/>
    </source>
</evidence>
<dbReference type="PIRSF" id="PIRSF004862">
    <property type="entry name" value="FliF"/>
    <property type="match status" value="1"/>
</dbReference>
<keyword evidence="6" id="KW-1003">Cell membrane</keyword>
<keyword evidence="18" id="KW-1185">Reference proteome</keyword>